<evidence type="ECO:0000259" key="7">
    <source>
        <dbReference type="PROSITE" id="PS51293"/>
    </source>
</evidence>
<feature type="compositionally biased region" description="Polar residues" evidence="5">
    <location>
        <begin position="374"/>
        <end position="398"/>
    </location>
</feature>
<proteinExistence type="predicted"/>
<dbReference type="PANTHER" id="PTHR46380">
    <property type="entry name" value="CYCLIN-D-BINDING MYB-LIKE TRANSCRIPTION FACTOR 1"/>
    <property type="match status" value="1"/>
</dbReference>
<dbReference type="GO" id="GO:0003700">
    <property type="term" value="F:DNA-binding transcription factor activity"/>
    <property type="evidence" value="ECO:0007669"/>
    <property type="project" value="TreeGrafter"/>
</dbReference>
<dbReference type="GO" id="GO:0005634">
    <property type="term" value="C:nucleus"/>
    <property type="evidence" value="ECO:0007669"/>
    <property type="project" value="UniProtKB-SubCell"/>
</dbReference>
<feature type="compositionally biased region" description="Polar residues" evidence="5">
    <location>
        <begin position="958"/>
        <end position="972"/>
    </location>
</feature>
<feature type="region of interest" description="Disordered" evidence="5">
    <location>
        <begin position="340"/>
        <end position="429"/>
    </location>
</feature>
<evidence type="ECO:0000313" key="9">
    <source>
        <dbReference type="EMBL" id="PWN35608.1"/>
    </source>
</evidence>
<feature type="domain" description="HTH myb-type" evidence="8">
    <location>
        <begin position="974"/>
        <end position="1028"/>
    </location>
</feature>
<feature type="compositionally biased region" description="Basic and acidic residues" evidence="5">
    <location>
        <begin position="659"/>
        <end position="676"/>
    </location>
</feature>
<feature type="compositionally biased region" description="Low complexity" evidence="5">
    <location>
        <begin position="340"/>
        <end position="353"/>
    </location>
</feature>
<feature type="region of interest" description="Disordered" evidence="5">
    <location>
        <begin position="944"/>
        <end position="979"/>
    </location>
</feature>
<dbReference type="PANTHER" id="PTHR46380:SF2">
    <property type="entry name" value="CYCLIN-D-BINDING MYB-LIKE TRANSCRIPTION FACTOR 1"/>
    <property type="match status" value="1"/>
</dbReference>
<dbReference type="CDD" id="cd00167">
    <property type="entry name" value="SANT"/>
    <property type="match status" value="1"/>
</dbReference>
<feature type="compositionally biased region" description="Basic residues" evidence="5">
    <location>
        <begin position="517"/>
        <end position="529"/>
    </location>
</feature>
<reference evidence="9 10" key="1">
    <citation type="journal article" date="2018" name="Mol. Biol. Evol.">
        <title>Broad Genomic Sampling Reveals a Smut Pathogenic Ancestry of the Fungal Clade Ustilaginomycotina.</title>
        <authorList>
            <person name="Kijpornyongpan T."/>
            <person name="Mondo S.J."/>
            <person name="Barry K."/>
            <person name="Sandor L."/>
            <person name="Lee J."/>
            <person name="Lipzen A."/>
            <person name="Pangilinan J."/>
            <person name="LaButti K."/>
            <person name="Hainaut M."/>
            <person name="Henrissat B."/>
            <person name="Grigoriev I.V."/>
            <person name="Spatafora J.W."/>
            <person name="Aime M.C."/>
        </authorList>
    </citation>
    <scope>NUCLEOTIDE SEQUENCE [LARGE SCALE GENOMIC DNA]</scope>
    <source>
        <strain evidence="9 10">MCA 3882</strain>
    </source>
</reference>
<dbReference type="InParanoid" id="A0A316VEX6"/>
<feature type="compositionally biased region" description="Basic and acidic residues" evidence="5">
    <location>
        <begin position="1"/>
        <end position="10"/>
    </location>
</feature>
<comment type="subcellular location">
    <subcellularLocation>
        <location evidence="1">Nucleus</location>
    </subcellularLocation>
</comment>
<keyword evidence="4" id="KW-0175">Coiled coil</keyword>
<dbReference type="InterPro" id="IPR009057">
    <property type="entry name" value="Homeodomain-like_sf"/>
</dbReference>
<evidence type="ECO:0000256" key="5">
    <source>
        <dbReference type="SAM" id="MobiDB-lite"/>
    </source>
</evidence>
<evidence type="ECO:0000259" key="8">
    <source>
        <dbReference type="PROSITE" id="PS51294"/>
    </source>
</evidence>
<feature type="coiled-coil region" evidence="4">
    <location>
        <begin position="459"/>
        <end position="486"/>
    </location>
</feature>
<feature type="compositionally biased region" description="Polar residues" evidence="5">
    <location>
        <begin position="411"/>
        <end position="421"/>
    </location>
</feature>
<evidence type="ECO:0000259" key="6">
    <source>
        <dbReference type="PROSITE" id="PS50090"/>
    </source>
</evidence>
<protein>
    <submittedName>
        <fullName evidence="9">Uncharacterized protein</fullName>
    </submittedName>
</protein>
<feature type="coiled-coil region" evidence="4">
    <location>
        <begin position="285"/>
        <end position="326"/>
    </location>
</feature>
<gene>
    <name evidence="9" type="ORF">FA14DRAFT_172222</name>
</gene>
<dbReference type="OrthoDB" id="2143914at2759"/>
<feature type="compositionally biased region" description="Low complexity" evidence="5">
    <location>
        <begin position="58"/>
        <end position="71"/>
    </location>
</feature>
<dbReference type="GO" id="GO:0000976">
    <property type="term" value="F:transcription cis-regulatory region binding"/>
    <property type="evidence" value="ECO:0007669"/>
    <property type="project" value="TreeGrafter"/>
</dbReference>
<feature type="region of interest" description="Disordered" evidence="5">
    <location>
        <begin position="550"/>
        <end position="634"/>
    </location>
</feature>
<keyword evidence="3" id="KW-0539">Nucleus</keyword>
<dbReference type="InterPro" id="IPR051651">
    <property type="entry name" value="DMTF1_DNA-bind_reg"/>
</dbReference>
<evidence type="ECO:0000256" key="4">
    <source>
        <dbReference type="SAM" id="Coils"/>
    </source>
</evidence>
<dbReference type="STRING" id="1280837.A0A316VEX6"/>
<feature type="region of interest" description="Disordered" evidence="5">
    <location>
        <begin position="1"/>
        <end position="182"/>
    </location>
</feature>
<feature type="domain" description="SANT" evidence="7">
    <location>
        <begin position="981"/>
        <end position="1028"/>
    </location>
</feature>
<keyword evidence="10" id="KW-1185">Reference proteome</keyword>
<dbReference type="Proteomes" id="UP000245771">
    <property type="component" value="Unassembled WGS sequence"/>
</dbReference>
<dbReference type="InterPro" id="IPR017930">
    <property type="entry name" value="Myb_dom"/>
</dbReference>
<dbReference type="SMART" id="SM00717">
    <property type="entry name" value="SANT"/>
    <property type="match status" value="1"/>
</dbReference>
<dbReference type="PROSITE" id="PS51293">
    <property type="entry name" value="SANT"/>
    <property type="match status" value="1"/>
</dbReference>
<sequence length="1043" mass="113275">MFATDKKISSDGRAPLTPPRMNNSLPTPPTSHIELSNSTQPPRGTSTNSEHHIRIGEPSSSSPPQTVHHPSQSPPPSSMGNGGEDAEASPSVVAHHRKVKRISSGAAPHTADESVQTEETTSHQERGRSRQPRQNGHAHSPSRSRTPSPILGSVTGGTDGRLSFHAALEPTPEEVRSLLYGDADGEDIARPRSVGKEEMNGLMQSLAGMGLDNVDEEMQSSGSSVSQERQLASMVKKLIKHAQKQDEYIDHNEEALHNTRLRSIAMLSSLRTTFAHSYAAEFELRARLEAELDGVKLQARKLSQLLNKSESRNEELDRERAMSAEEEILWQEEMKDHASAYARQQAARARAAQTVQSTPGNANGSIETPRKDASTSYVDVTAENASRPPSSAVQSTPVNVLDEPFEERKVNSSGGNLPQSVSDSSLAGLGISSGAGPSATIDAQNAPAGSPLSTIIKERNKLMADKRYLKSRMRDAEAQRDRLELELKSLRPLLVRGVPSKNTVASQLTATPTTPGRSHKRDRSKRRKQAMMGDAEAEHLLLAARRLQKTRSNKEVEENGRPTTPPPTAATNPLAPRTPRTPKIAHTPKSSAMLDSVTQSGASSRMAPESVIAPNASPLAGRNGSVGRWGSHQRVDSARSIGGIDDLLQAAQTVLTPGEKLRQQQEQEQRRNSELRGEDDEGDAADVTARNDTMEDERFPLQDNRFAHLDRSLQSSVDESPKRRRVSSVALEADRRHSAILSSPEKGSFSTLSRRLRTHTEGADPHSSQMPNASQASALSALDLLADQAAASQQPSQSSEQSHSGEGEAFMGGRSDDSDDGMHVDHMGPNGTPQMGNHYYPRGAYGHPYAHPPPMGHEAYRLNTQPGAYAYGPGGSPVAMSSSQGWTSQNIPPGRNGIYSPPAAHHARFALQSGPRISSGFVTNMQDGPRLAKANQMMNVNMMNGGAVDPGYSDDESVGTTQRTPQKGGNTSPDKRLPYVRWSEEEDQRLRRAIKEFGQRWESVARVVGSRTYHQCRQRYLLMRRKEAAAKEGHNGSGDDLRA</sequence>
<feature type="compositionally biased region" description="Polar residues" evidence="5">
    <location>
        <begin position="354"/>
        <end position="366"/>
    </location>
</feature>
<feature type="domain" description="Myb-like" evidence="6">
    <location>
        <begin position="981"/>
        <end position="1020"/>
    </location>
</feature>
<dbReference type="PROSITE" id="PS51294">
    <property type="entry name" value="HTH_MYB"/>
    <property type="match status" value="1"/>
</dbReference>
<dbReference type="InterPro" id="IPR001005">
    <property type="entry name" value="SANT/Myb"/>
</dbReference>
<dbReference type="Pfam" id="PF00249">
    <property type="entry name" value="Myb_DNA-binding"/>
    <property type="match status" value="1"/>
</dbReference>
<evidence type="ECO:0000256" key="2">
    <source>
        <dbReference type="ARBA" id="ARBA00023125"/>
    </source>
</evidence>
<dbReference type="InterPro" id="IPR017884">
    <property type="entry name" value="SANT_dom"/>
</dbReference>
<feature type="region of interest" description="Disordered" evidence="5">
    <location>
        <begin position="788"/>
        <end position="839"/>
    </location>
</feature>
<feature type="compositionally biased region" description="Polar residues" evidence="5">
    <location>
        <begin position="501"/>
        <end position="516"/>
    </location>
</feature>
<organism evidence="9 10">
    <name type="scientific">Meira miltonrushii</name>
    <dbReference type="NCBI Taxonomy" id="1280837"/>
    <lineage>
        <taxon>Eukaryota</taxon>
        <taxon>Fungi</taxon>
        <taxon>Dikarya</taxon>
        <taxon>Basidiomycota</taxon>
        <taxon>Ustilaginomycotina</taxon>
        <taxon>Exobasidiomycetes</taxon>
        <taxon>Exobasidiales</taxon>
        <taxon>Brachybasidiaceae</taxon>
        <taxon>Meira</taxon>
    </lineage>
</organism>
<dbReference type="PROSITE" id="PS50090">
    <property type="entry name" value="MYB_LIKE"/>
    <property type="match status" value="1"/>
</dbReference>
<keyword evidence="2" id="KW-0238">DNA-binding</keyword>
<dbReference type="Gene3D" id="1.10.10.60">
    <property type="entry name" value="Homeodomain-like"/>
    <property type="match status" value="1"/>
</dbReference>
<feature type="compositionally biased region" description="Low complexity" evidence="5">
    <location>
        <begin position="788"/>
        <end position="802"/>
    </location>
</feature>
<dbReference type="SUPFAM" id="SSF46689">
    <property type="entry name" value="Homeodomain-like"/>
    <property type="match status" value="1"/>
</dbReference>
<feature type="compositionally biased region" description="Low complexity" evidence="5">
    <location>
        <begin position="569"/>
        <end position="582"/>
    </location>
</feature>
<feature type="compositionally biased region" description="Basic and acidic residues" evidence="5">
    <location>
        <begin position="814"/>
        <end position="826"/>
    </location>
</feature>
<feature type="region of interest" description="Disordered" evidence="5">
    <location>
        <begin position="501"/>
        <end position="532"/>
    </location>
</feature>
<feature type="compositionally biased region" description="Polar residues" evidence="5">
    <location>
        <begin position="33"/>
        <end position="48"/>
    </location>
</feature>
<dbReference type="AlphaFoldDB" id="A0A316VEX6"/>
<evidence type="ECO:0000256" key="3">
    <source>
        <dbReference type="ARBA" id="ARBA00023242"/>
    </source>
</evidence>
<evidence type="ECO:0000313" key="10">
    <source>
        <dbReference type="Proteomes" id="UP000245771"/>
    </source>
</evidence>
<accession>A0A316VEX6</accession>
<dbReference type="GeneID" id="37022169"/>
<feature type="region of interest" description="Disordered" evidence="5">
    <location>
        <begin position="656"/>
        <end position="775"/>
    </location>
</feature>
<dbReference type="RefSeq" id="XP_025355910.1">
    <property type="nucleotide sequence ID" value="XM_025500388.1"/>
</dbReference>
<evidence type="ECO:0000256" key="1">
    <source>
        <dbReference type="ARBA" id="ARBA00004123"/>
    </source>
</evidence>
<dbReference type="EMBL" id="KZ819603">
    <property type="protein sequence ID" value="PWN35608.1"/>
    <property type="molecule type" value="Genomic_DNA"/>
</dbReference>
<name>A0A316VEX6_9BASI</name>
<feature type="compositionally biased region" description="Basic and acidic residues" evidence="5">
    <location>
        <begin position="692"/>
        <end position="711"/>
    </location>
</feature>